<keyword evidence="4" id="KW-0443">Lipid metabolism</keyword>
<evidence type="ECO:0000256" key="5">
    <source>
        <dbReference type="SAM" id="Phobius"/>
    </source>
</evidence>
<dbReference type="PROSITE" id="PS00455">
    <property type="entry name" value="AMP_BINDING"/>
    <property type="match status" value="1"/>
</dbReference>
<comment type="similarity">
    <text evidence="1">Belongs to the ATP-dependent AMP-binding enzyme family.</text>
</comment>
<dbReference type="InterPro" id="IPR045851">
    <property type="entry name" value="AMP-bd_C_sf"/>
</dbReference>
<keyword evidence="5" id="KW-0472">Membrane</keyword>
<evidence type="ECO:0000313" key="8">
    <source>
        <dbReference type="EMBL" id="RCH97911.1"/>
    </source>
</evidence>
<dbReference type="Gene3D" id="3.40.50.12780">
    <property type="entry name" value="N-terminal domain of ligase-like"/>
    <property type="match status" value="1"/>
</dbReference>
<keyword evidence="5" id="KW-1133">Transmembrane helix</keyword>
<dbReference type="InterPro" id="IPR025110">
    <property type="entry name" value="AMP-bd_C"/>
</dbReference>
<comment type="caution">
    <text evidence="8">The sequence shown here is derived from an EMBL/GenBank/DDBJ whole genome shotgun (WGS) entry which is preliminary data.</text>
</comment>
<keyword evidence="5" id="KW-0812">Transmembrane</keyword>
<reference evidence="8 9" key="1">
    <citation type="journal article" date="2018" name="G3 (Bethesda)">
        <title>Phylogenetic and Phylogenomic Definition of Rhizopus Species.</title>
        <authorList>
            <person name="Gryganskyi A.P."/>
            <person name="Golan J."/>
            <person name="Dolatabadi S."/>
            <person name="Mondo S."/>
            <person name="Robb S."/>
            <person name="Idnurm A."/>
            <person name="Muszewska A."/>
            <person name="Steczkiewicz K."/>
            <person name="Masonjones S."/>
            <person name="Liao H.L."/>
            <person name="Gajdeczka M.T."/>
            <person name="Anike F."/>
            <person name="Vuek A."/>
            <person name="Anishchenko I.M."/>
            <person name="Voigt K."/>
            <person name="de Hoog G.S."/>
            <person name="Smith M.E."/>
            <person name="Heitman J."/>
            <person name="Vilgalys R."/>
            <person name="Stajich J.E."/>
        </authorList>
    </citation>
    <scope>NUCLEOTIDE SEQUENCE [LARGE SCALE GENOMIC DNA]</scope>
    <source>
        <strain evidence="8 9">CBS 357.93</strain>
    </source>
</reference>
<dbReference type="GO" id="GO:0006631">
    <property type="term" value="P:fatty acid metabolic process"/>
    <property type="evidence" value="ECO:0007669"/>
    <property type="project" value="UniProtKB-KW"/>
</dbReference>
<keyword evidence="9" id="KW-1185">Reference proteome</keyword>
<proteinExistence type="inferred from homology"/>
<evidence type="ECO:0000256" key="4">
    <source>
        <dbReference type="ARBA" id="ARBA00023098"/>
    </source>
</evidence>
<dbReference type="InterPro" id="IPR000873">
    <property type="entry name" value="AMP-dep_synth/lig_dom"/>
</dbReference>
<keyword evidence="2" id="KW-0436">Ligase</keyword>
<evidence type="ECO:0008006" key="10">
    <source>
        <dbReference type="Google" id="ProtNLM"/>
    </source>
</evidence>
<evidence type="ECO:0000256" key="1">
    <source>
        <dbReference type="ARBA" id="ARBA00006432"/>
    </source>
</evidence>
<name>A0A367K7V0_RHIAZ</name>
<dbReference type="PANTHER" id="PTHR43859:SF4">
    <property type="entry name" value="BUTANOATE--COA LIGASE AAE1-RELATED"/>
    <property type="match status" value="1"/>
</dbReference>
<dbReference type="AlphaFoldDB" id="A0A367K7V0"/>
<protein>
    <recommendedName>
        <fullName evidence="10">Acyl-CoA synthetase member 3, mitochondrial</fullName>
    </recommendedName>
</protein>
<feature type="transmembrane region" description="Helical" evidence="5">
    <location>
        <begin position="225"/>
        <end position="247"/>
    </location>
</feature>
<evidence type="ECO:0000313" key="9">
    <source>
        <dbReference type="Proteomes" id="UP000252139"/>
    </source>
</evidence>
<dbReference type="PANTHER" id="PTHR43859">
    <property type="entry name" value="ACYL-ACTIVATING ENZYME"/>
    <property type="match status" value="1"/>
</dbReference>
<evidence type="ECO:0000259" key="6">
    <source>
        <dbReference type="Pfam" id="PF00501"/>
    </source>
</evidence>
<dbReference type="Gene3D" id="3.30.300.30">
    <property type="match status" value="1"/>
</dbReference>
<sequence>MSLPNTRLQGIKAHLSPNSSNEVSYIDSLRLYRKPDQPPNLTTLDPLRFLLRSAMVFADRTAVIHHHRAYTYRELSTRVQSLATVLINTYQVKQGDRVAVICSNIPPNLEATYAIPAVGAIIVPVNTRLAAQEIEYIIRHSGAKVIILQRDFKDKITQSVANSVQIIDVADDNETDPYEQLLMNCTSLVAWDKMPLLYDENATISINYTSGSTGRPKGVMVTYRGAYLAALGMIIQCALSVNTVYLWTLPMFHCNGWNFPWALVAAGATQIMLPTMDYDLIWKLLVSHGVTHYNGAPTVQNEVCNNKHAVRLSHPVKVLSGGSVLSSTLIKRMRHLNLHPTHVYGLTEVYGPVVLSYDIETIAHHTEEEQYKRQARQGYNITVSDETRVLNQKTGLDVTPNGKEVGEVCFTGNIVMKGYYNDPEETAKAFRGGVFWSGDLAVRHPDGTIELVDRSKDVIVSGGENISSIEVECVIVQLEEVSECAVVAAPSDRWGERPIAFVVLKDSNSLDAESVLRHCRNMLAGYKCPDSVVFVDTLKSLKGVLNTYFDIGKTQKYLLREKLWKDKSKRIN</sequence>
<dbReference type="SUPFAM" id="SSF56801">
    <property type="entry name" value="Acetyl-CoA synthetase-like"/>
    <property type="match status" value="1"/>
</dbReference>
<dbReference type="Pfam" id="PF00501">
    <property type="entry name" value="AMP-binding"/>
    <property type="match status" value="1"/>
</dbReference>
<organism evidence="8 9">
    <name type="scientific">Rhizopus azygosporus</name>
    <name type="common">Rhizopus microsporus var. azygosporus</name>
    <dbReference type="NCBI Taxonomy" id="86630"/>
    <lineage>
        <taxon>Eukaryota</taxon>
        <taxon>Fungi</taxon>
        <taxon>Fungi incertae sedis</taxon>
        <taxon>Mucoromycota</taxon>
        <taxon>Mucoromycotina</taxon>
        <taxon>Mucoromycetes</taxon>
        <taxon>Mucorales</taxon>
        <taxon>Mucorineae</taxon>
        <taxon>Rhizopodaceae</taxon>
        <taxon>Rhizopus</taxon>
    </lineage>
</organism>
<dbReference type="EMBL" id="PJQL01000238">
    <property type="protein sequence ID" value="RCH97911.1"/>
    <property type="molecule type" value="Genomic_DNA"/>
</dbReference>
<keyword evidence="3" id="KW-0276">Fatty acid metabolism</keyword>
<evidence type="ECO:0000259" key="7">
    <source>
        <dbReference type="Pfam" id="PF13193"/>
    </source>
</evidence>
<evidence type="ECO:0000256" key="2">
    <source>
        <dbReference type="ARBA" id="ARBA00022598"/>
    </source>
</evidence>
<feature type="domain" description="AMP-binding enzyme C-terminal" evidence="7">
    <location>
        <begin position="470"/>
        <end position="538"/>
    </location>
</feature>
<dbReference type="Proteomes" id="UP000252139">
    <property type="component" value="Unassembled WGS sequence"/>
</dbReference>
<dbReference type="OrthoDB" id="10253115at2759"/>
<dbReference type="InterPro" id="IPR042099">
    <property type="entry name" value="ANL_N_sf"/>
</dbReference>
<feature type="domain" description="AMP-dependent synthetase/ligase" evidence="6">
    <location>
        <begin position="52"/>
        <end position="420"/>
    </location>
</feature>
<dbReference type="Pfam" id="PF13193">
    <property type="entry name" value="AMP-binding_C"/>
    <property type="match status" value="1"/>
</dbReference>
<evidence type="ECO:0000256" key="3">
    <source>
        <dbReference type="ARBA" id="ARBA00022832"/>
    </source>
</evidence>
<gene>
    <name evidence="8" type="ORF">CU097_013169</name>
</gene>
<dbReference type="GO" id="GO:0016874">
    <property type="term" value="F:ligase activity"/>
    <property type="evidence" value="ECO:0007669"/>
    <property type="project" value="UniProtKB-KW"/>
</dbReference>
<accession>A0A367K7V0</accession>
<dbReference type="InterPro" id="IPR020845">
    <property type="entry name" value="AMP-binding_CS"/>
</dbReference>
<dbReference type="STRING" id="86630.A0A367K7V0"/>